<evidence type="ECO:0000313" key="1">
    <source>
        <dbReference type="EMBL" id="KAH6930404.1"/>
    </source>
</evidence>
<name>A0ACB7S921_HYAAI</name>
<proteinExistence type="predicted"/>
<reference evidence="1" key="1">
    <citation type="submission" date="2020-05" db="EMBL/GenBank/DDBJ databases">
        <title>Large-scale comparative analyses of tick genomes elucidate their genetic diversity and vector capacities.</title>
        <authorList>
            <person name="Jia N."/>
            <person name="Wang J."/>
            <person name="Shi W."/>
            <person name="Du L."/>
            <person name="Sun Y."/>
            <person name="Zhan W."/>
            <person name="Jiang J."/>
            <person name="Wang Q."/>
            <person name="Zhang B."/>
            <person name="Ji P."/>
            <person name="Sakyi L.B."/>
            <person name="Cui X."/>
            <person name="Yuan T."/>
            <person name="Jiang B."/>
            <person name="Yang W."/>
            <person name="Lam T.T.-Y."/>
            <person name="Chang Q."/>
            <person name="Ding S."/>
            <person name="Wang X."/>
            <person name="Zhu J."/>
            <person name="Ruan X."/>
            <person name="Zhao L."/>
            <person name="Wei J."/>
            <person name="Que T."/>
            <person name="Du C."/>
            <person name="Cheng J."/>
            <person name="Dai P."/>
            <person name="Han X."/>
            <person name="Huang E."/>
            <person name="Gao Y."/>
            <person name="Liu J."/>
            <person name="Shao H."/>
            <person name="Ye R."/>
            <person name="Li L."/>
            <person name="Wei W."/>
            <person name="Wang X."/>
            <person name="Wang C."/>
            <person name="Yang T."/>
            <person name="Huo Q."/>
            <person name="Li W."/>
            <person name="Guo W."/>
            <person name="Chen H."/>
            <person name="Zhou L."/>
            <person name="Ni X."/>
            <person name="Tian J."/>
            <person name="Zhou Y."/>
            <person name="Sheng Y."/>
            <person name="Liu T."/>
            <person name="Pan Y."/>
            <person name="Xia L."/>
            <person name="Li J."/>
            <person name="Zhao F."/>
            <person name="Cao W."/>
        </authorList>
    </citation>
    <scope>NUCLEOTIDE SEQUENCE</scope>
    <source>
        <strain evidence="1">Hyas-2018</strain>
    </source>
</reference>
<protein>
    <submittedName>
        <fullName evidence="1">Uncharacterized protein</fullName>
    </submittedName>
</protein>
<accession>A0ACB7S921</accession>
<comment type="caution">
    <text evidence="1">The sequence shown here is derived from an EMBL/GenBank/DDBJ whole genome shotgun (WGS) entry which is preliminary data.</text>
</comment>
<dbReference type="EMBL" id="CM023485">
    <property type="protein sequence ID" value="KAH6930404.1"/>
    <property type="molecule type" value="Genomic_DNA"/>
</dbReference>
<evidence type="ECO:0000313" key="2">
    <source>
        <dbReference type="Proteomes" id="UP000821845"/>
    </source>
</evidence>
<sequence>MAALRRWQPAIKGGSPLEDVDLPPPCGLHERAMLVACLGSCAAGTTLCYTSAALPSIEREPWYGLRKTAPANRWAADILLLGATGGALLSGILLRMTGHRRTLLVSAFGLLCAWMCLIASNSVGMLMVSRFTSGLWVGALSCSSSLYVTDVAPPKKRAFFGGLNEVAMTAGTVAACFIDRVKWELQAFLCALWPLALLAYQHYVIETPRFLIARGYRQEANIAASQLYGIDIPSELRQKEAPTAHPNLSFAQLFQLRALQIVGYLMGESNENPASSLLLAGQTGVAALFAAQTHVVGRRWLLGGSAVLVTMTHFTLEPLENLVFSTWTPEKRTEPINWRGSLSVAILVLSYSFGLCHLPPLLIGELVPLRIRYLGSAAIWATRWILTFLIVHFDDTLLAAMQDRQVFLVFCLTYVLAAVVTIALIPETEGRSLVDIAKDE</sequence>
<keyword evidence="2" id="KW-1185">Reference proteome</keyword>
<gene>
    <name evidence="1" type="ORF">HPB50_013189</name>
</gene>
<organism evidence="1 2">
    <name type="scientific">Hyalomma asiaticum</name>
    <name type="common">Tick</name>
    <dbReference type="NCBI Taxonomy" id="266040"/>
    <lineage>
        <taxon>Eukaryota</taxon>
        <taxon>Metazoa</taxon>
        <taxon>Ecdysozoa</taxon>
        <taxon>Arthropoda</taxon>
        <taxon>Chelicerata</taxon>
        <taxon>Arachnida</taxon>
        <taxon>Acari</taxon>
        <taxon>Parasitiformes</taxon>
        <taxon>Ixodida</taxon>
        <taxon>Ixodoidea</taxon>
        <taxon>Ixodidae</taxon>
        <taxon>Hyalomminae</taxon>
        <taxon>Hyalomma</taxon>
    </lineage>
</organism>
<dbReference type="Proteomes" id="UP000821845">
    <property type="component" value="Chromosome 5"/>
</dbReference>